<keyword evidence="3 6" id="KW-1133">Transmembrane helix</keyword>
<feature type="transmembrane region" description="Helical" evidence="6">
    <location>
        <begin position="509"/>
        <end position="530"/>
    </location>
</feature>
<dbReference type="GO" id="GO:0022857">
    <property type="term" value="F:transmembrane transporter activity"/>
    <property type="evidence" value="ECO:0007669"/>
    <property type="project" value="InterPro"/>
</dbReference>
<dbReference type="InterPro" id="IPR020846">
    <property type="entry name" value="MFS_dom"/>
</dbReference>
<dbReference type="PANTHER" id="PTHR11662:SF399">
    <property type="entry name" value="FI19708P1-RELATED"/>
    <property type="match status" value="1"/>
</dbReference>
<dbReference type="GO" id="GO:0016020">
    <property type="term" value="C:membrane"/>
    <property type="evidence" value="ECO:0007669"/>
    <property type="project" value="UniProtKB-SubCell"/>
</dbReference>
<dbReference type="Pfam" id="PF07690">
    <property type="entry name" value="MFS_1"/>
    <property type="match status" value="1"/>
</dbReference>
<feature type="region of interest" description="Disordered" evidence="5">
    <location>
        <begin position="34"/>
        <end position="73"/>
    </location>
</feature>
<dbReference type="GO" id="GO:0006820">
    <property type="term" value="P:monoatomic anion transport"/>
    <property type="evidence" value="ECO:0007669"/>
    <property type="project" value="TreeGrafter"/>
</dbReference>
<evidence type="ECO:0000259" key="7">
    <source>
        <dbReference type="PROSITE" id="PS50850"/>
    </source>
</evidence>
<feature type="transmembrane region" description="Helical" evidence="6">
    <location>
        <begin position="473"/>
        <end position="497"/>
    </location>
</feature>
<feature type="transmembrane region" description="Helical" evidence="6">
    <location>
        <begin position="380"/>
        <end position="406"/>
    </location>
</feature>
<feature type="transmembrane region" description="Helical" evidence="6">
    <location>
        <begin position="210"/>
        <end position="236"/>
    </location>
</feature>
<feature type="transmembrane region" description="Helical" evidence="6">
    <location>
        <begin position="185"/>
        <end position="204"/>
    </location>
</feature>
<evidence type="ECO:0000256" key="2">
    <source>
        <dbReference type="ARBA" id="ARBA00022692"/>
    </source>
</evidence>
<dbReference type="InterPro" id="IPR036259">
    <property type="entry name" value="MFS_trans_sf"/>
</dbReference>
<evidence type="ECO:0000256" key="6">
    <source>
        <dbReference type="SAM" id="Phobius"/>
    </source>
</evidence>
<accession>A0AAD8FH49</accession>
<evidence type="ECO:0000313" key="9">
    <source>
        <dbReference type="Proteomes" id="UP001233172"/>
    </source>
</evidence>
<keyword evidence="4 6" id="KW-0472">Membrane</keyword>
<dbReference type="InterPro" id="IPR050382">
    <property type="entry name" value="MFS_Na/Anion_cotransporter"/>
</dbReference>
<dbReference type="PANTHER" id="PTHR11662">
    <property type="entry name" value="SOLUTE CARRIER FAMILY 17"/>
    <property type="match status" value="1"/>
</dbReference>
<feature type="transmembrane region" description="Helical" evidence="6">
    <location>
        <begin position="248"/>
        <end position="272"/>
    </location>
</feature>
<dbReference type="Proteomes" id="UP001233172">
    <property type="component" value="Unassembled WGS sequence"/>
</dbReference>
<dbReference type="SUPFAM" id="SSF103473">
    <property type="entry name" value="MFS general substrate transporter"/>
    <property type="match status" value="1"/>
</dbReference>
<evidence type="ECO:0000256" key="5">
    <source>
        <dbReference type="SAM" id="MobiDB-lite"/>
    </source>
</evidence>
<feature type="transmembrane region" description="Helical" evidence="6">
    <location>
        <begin position="278"/>
        <end position="298"/>
    </location>
</feature>
<gene>
    <name evidence="8" type="ORF">Bpfe_006844</name>
</gene>
<dbReference type="EMBL" id="JASAOG010000020">
    <property type="protein sequence ID" value="KAK0063693.1"/>
    <property type="molecule type" value="Genomic_DNA"/>
</dbReference>
<organism evidence="8 9">
    <name type="scientific">Biomphalaria pfeifferi</name>
    <name type="common">Bloodfluke planorb</name>
    <name type="synonym">Freshwater snail</name>
    <dbReference type="NCBI Taxonomy" id="112525"/>
    <lineage>
        <taxon>Eukaryota</taxon>
        <taxon>Metazoa</taxon>
        <taxon>Spiralia</taxon>
        <taxon>Lophotrochozoa</taxon>
        <taxon>Mollusca</taxon>
        <taxon>Gastropoda</taxon>
        <taxon>Heterobranchia</taxon>
        <taxon>Euthyneura</taxon>
        <taxon>Panpulmonata</taxon>
        <taxon>Hygrophila</taxon>
        <taxon>Lymnaeoidea</taxon>
        <taxon>Planorbidae</taxon>
        <taxon>Biomphalaria</taxon>
    </lineage>
</organism>
<dbReference type="FunFam" id="1.20.1250.20:FF:000532">
    <property type="entry name" value="SLC (SoLute Carrier) homolog"/>
    <property type="match status" value="1"/>
</dbReference>
<keyword evidence="9" id="KW-1185">Reference proteome</keyword>
<sequence length="757" mass="83841">MAARNRLLESRRQSLDILSASKLQSSSVANGVSERYSTVSARGDKAETETNNIGARDSSNTEKTNNQTSTQKNAGPTFLQKVFSWRGAIVLLLHTSVLVNVLPKNNMPIALVCMVNRPKVSEVNSTNATDSLATPDNSTIVEDIQFEFDWDSETQGYLLTGVQFVGFLGPLVANMIKSQIGGKLCLILLTLVIVVLSLVSPLAARTNIYLLLAIRIITGICSGATAPVVGEALAWWSPDSEKLSWIAFSYAGLNVGAIVCSVVSGYLCTVSLDNGWPFIFYFTGTVNLIWLMAWYFLYMDKPEKHPYISETERAYILANRTGMTSSEKKFKAPYKKMLTSIPMLAYVYSSTCHFWAMTIIFTYLPLYISGVLKVTAEKTGLLFALIAFFRFLGAFFWTGLANWMISFTSMSKTKIRKLCVFTGFIIAGSINLSLCFLDVDYKVVALCILMIMMVLQVVGMTGLTVIPLEMAPMFSGLITSINFSFAGLVVISGPLIVANIAPNNTFEEWRIVWILTSVVYISAGIVFVMFGQAELQPWAQGKQEVVPNIVLPFVNMGRRFSNFHETLPLTPISVTKKFDFSLNAQLAFMLPALPESPQITDQLHLQLLDLSPASNTTRHMFAMTSRQDSYREDTSLGVDNTGYQTDQIVSVAVIALNENKQLSTDEKTAGNNITISEEVHMLRRTYSESELTLHHKTSVVTKLLDQTSAMGANETADDKIDSQESNVIKNDLNINKVSETIDANKIKDNVEDYDEHK</sequence>
<dbReference type="Gene3D" id="1.20.1250.20">
    <property type="entry name" value="MFS general substrate transporter like domains"/>
    <property type="match status" value="2"/>
</dbReference>
<protein>
    <submittedName>
        <fullName evidence="8">Sodium-dependent phosphate transport protein 3</fullName>
    </submittedName>
</protein>
<feature type="transmembrane region" description="Helical" evidence="6">
    <location>
        <begin position="345"/>
        <end position="368"/>
    </location>
</feature>
<comment type="caution">
    <text evidence="8">The sequence shown here is derived from an EMBL/GenBank/DDBJ whole genome shotgun (WGS) entry which is preliminary data.</text>
</comment>
<dbReference type="PROSITE" id="PS50850">
    <property type="entry name" value="MFS"/>
    <property type="match status" value="1"/>
</dbReference>
<reference evidence="8" key="1">
    <citation type="journal article" date="2023" name="PLoS Negl. Trop. Dis.">
        <title>A genome sequence for Biomphalaria pfeifferi, the major vector snail for the human-infecting parasite Schistosoma mansoni.</title>
        <authorList>
            <person name="Bu L."/>
            <person name="Lu L."/>
            <person name="Laidemitt M.R."/>
            <person name="Zhang S.M."/>
            <person name="Mutuku M."/>
            <person name="Mkoji G."/>
            <person name="Steinauer M."/>
            <person name="Loker E.S."/>
        </authorList>
    </citation>
    <scope>NUCLEOTIDE SEQUENCE</scope>
    <source>
        <strain evidence="8">KasaAsao</strain>
    </source>
</reference>
<evidence type="ECO:0000256" key="4">
    <source>
        <dbReference type="ARBA" id="ARBA00023136"/>
    </source>
</evidence>
<feature type="compositionally biased region" description="Polar residues" evidence="5">
    <location>
        <begin position="49"/>
        <end position="73"/>
    </location>
</feature>
<reference evidence="8" key="2">
    <citation type="submission" date="2023-04" db="EMBL/GenBank/DDBJ databases">
        <authorList>
            <person name="Bu L."/>
            <person name="Lu L."/>
            <person name="Laidemitt M.R."/>
            <person name="Zhang S.M."/>
            <person name="Mutuku M."/>
            <person name="Mkoji G."/>
            <person name="Steinauer M."/>
            <person name="Loker E.S."/>
        </authorList>
    </citation>
    <scope>NUCLEOTIDE SEQUENCE</scope>
    <source>
        <strain evidence="8">KasaAsao</strain>
        <tissue evidence="8">Whole Snail</tissue>
    </source>
</reference>
<feature type="transmembrane region" description="Helical" evidence="6">
    <location>
        <begin position="418"/>
        <end position="437"/>
    </location>
</feature>
<feature type="domain" description="Major facilitator superfamily (MFS) profile" evidence="7">
    <location>
        <begin position="89"/>
        <end position="534"/>
    </location>
</feature>
<comment type="subcellular location">
    <subcellularLocation>
        <location evidence="1">Membrane</location>
        <topology evidence="1">Multi-pass membrane protein</topology>
    </subcellularLocation>
</comment>
<name>A0AAD8FH49_BIOPF</name>
<keyword evidence="2 6" id="KW-0812">Transmembrane</keyword>
<evidence type="ECO:0000313" key="8">
    <source>
        <dbReference type="EMBL" id="KAK0063693.1"/>
    </source>
</evidence>
<dbReference type="InterPro" id="IPR011701">
    <property type="entry name" value="MFS"/>
</dbReference>
<evidence type="ECO:0000256" key="3">
    <source>
        <dbReference type="ARBA" id="ARBA00022989"/>
    </source>
</evidence>
<proteinExistence type="predicted"/>
<evidence type="ECO:0000256" key="1">
    <source>
        <dbReference type="ARBA" id="ARBA00004141"/>
    </source>
</evidence>
<feature type="transmembrane region" description="Helical" evidence="6">
    <location>
        <begin position="443"/>
        <end position="466"/>
    </location>
</feature>
<dbReference type="AlphaFoldDB" id="A0AAD8FH49"/>